<feature type="transmembrane region" description="Helical" evidence="1">
    <location>
        <begin position="181"/>
        <end position="200"/>
    </location>
</feature>
<protein>
    <submittedName>
        <fullName evidence="2">TIGR04222 domain-containing membrane protein</fullName>
    </submittedName>
</protein>
<dbReference type="NCBIfam" id="TIGR04222">
    <property type="entry name" value="near_uncomplex"/>
    <property type="match status" value="1"/>
</dbReference>
<evidence type="ECO:0000256" key="1">
    <source>
        <dbReference type="SAM" id="Phobius"/>
    </source>
</evidence>
<proteinExistence type="predicted"/>
<dbReference type="RefSeq" id="WP_187242409.1">
    <property type="nucleotide sequence ID" value="NZ_BAAAOK010000015.1"/>
</dbReference>
<accession>A0ABR7LKM0</accession>
<evidence type="ECO:0000313" key="3">
    <source>
        <dbReference type="Proteomes" id="UP000805614"/>
    </source>
</evidence>
<reference evidence="2 3" key="1">
    <citation type="submission" date="2020-06" db="EMBL/GenBank/DDBJ databases">
        <title>Actinomadura xiongansis sp. nov., isolated from soil of Baiyangdian.</title>
        <authorList>
            <person name="Zhang X."/>
        </authorList>
    </citation>
    <scope>NUCLEOTIDE SEQUENCE [LARGE SCALE GENOMIC DNA]</scope>
    <source>
        <strain evidence="2 3">HBUM206468</strain>
    </source>
</reference>
<keyword evidence="3" id="KW-1185">Reference proteome</keyword>
<organism evidence="2 3">
    <name type="scientific">Actinomadura alba</name>
    <dbReference type="NCBI Taxonomy" id="406431"/>
    <lineage>
        <taxon>Bacteria</taxon>
        <taxon>Bacillati</taxon>
        <taxon>Actinomycetota</taxon>
        <taxon>Actinomycetes</taxon>
        <taxon>Streptosporangiales</taxon>
        <taxon>Thermomonosporaceae</taxon>
        <taxon>Actinomadura</taxon>
    </lineage>
</organism>
<name>A0ABR7LKM0_9ACTN</name>
<evidence type="ECO:0000313" key="2">
    <source>
        <dbReference type="EMBL" id="MBC6465406.1"/>
    </source>
</evidence>
<comment type="caution">
    <text evidence="2">The sequence shown here is derived from an EMBL/GenBank/DDBJ whole genome shotgun (WGS) entry which is preliminary data.</text>
</comment>
<feature type="transmembrane region" description="Helical" evidence="1">
    <location>
        <begin position="149"/>
        <end position="169"/>
    </location>
</feature>
<keyword evidence="1" id="KW-1133">Transmembrane helix</keyword>
<dbReference type="EMBL" id="JABVEC010000004">
    <property type="protein sequence ID" value="MBC6465406.1"/>
    <property type="molecule type" value="Genomic_DNA"/>
</dbReference>
<dbReference type="InterPro" id="IPR026467">
    <property type="entry name" value="Ser/Gly_Cys_C_dom"/>
</dbReference>
<dbReference type="Proteomes" id="UP000805614">
    <property type="component" value="Unassembled WGS sequence"/>
</dbReference>
<keyword evidence="1" id="KW-0472">Membrane</keyword>
<feature type="transmembrane region" description="Helical" evidence="1">
    <location>
        <begin position="16"/>
        <end position="37"/>
    </location>
</feature>
<keyword evidence="1" id="KW-0812">Transmembrane</keyword>
<sequence length="325" mass="32200">MQTVGQGDTWGISNSLFITLFVTAAVALVVLALVLRLRVGRGGAVPRTLGPVETAYVAGGPGMAVLAALAELRVGGAVAGVGQGFVRAVDVPNTAREPLSEALLTAVRQRGSARVRHLPSEYHVRQTLEGVRTTLQRDGFLITEAERMWVRLAALPLGVLIGVGIARIIVDAQNGEPIGFLPVLLPVVAFAALVLFFAGLPRVTRAGGDALRSARAEHAYLDPSKNPAWSVYGPHGAALGVALFGLPALLSIDPTFAEQAELGRYSRSQTDGGYAGGYACAAAGSGGCGGGSGCGGGGCGGGGGGSGGGSGGGCGGGGGGCGGGG</sequence>
<gene>
    <name evidence="2" type="ORF">HKK74_07855</name>
</gene>